<reference evidence="13" key="1">
    <citation type="submission" date="2021-11" db="EMBL/GenBank/DDBJ databases">
        <authorList>
            <person name="Schell T."/>
        </authorList>
    </citation>
    <scope>NUCLEOTIDE SEQUENCE</scope>
    <source>
        <strain evidence="13">M5</strain>
    </source>
</reference>
<keyword evidence="5 9" id="KW-0067">ATP-binding</keyword>
<dbReference type="GO" id="GO:0051231">
    <property type="term" value="P:spindle elongation"/>
    <property type="evidence" value="ECO:0007669"/>
    <property type="project" value="TreeGrafter"/>
</dbReference>
<dbReference type="OrthoDB" id="10261385at2759"/>
<evidence type="ECO:0000256" key="11">
    <source>
        <dbReference type="SAM" id="MobiDB-lite"/>
    </source>
</evidence>
<keyword evidence="4 9" id="KW-0547">Nucleotide-binding</keyword>
<feature type="binding site" evidence="9">
    <location>
        <begin position="136"/>
        <end position="143"/>
    </location>
    <ligand>
        <name>ATP</name>
        <dbReference type="ChEBI" id="CHEBI:30616"/>
    </ligand>
</feature>
<feature type="coiled-coil region" evidence="10">
    <location>
        <begin position="609"/>
        <end position="657"/>
    </location>
</feature>
<dbReference type="SMART" id="SM00129">
    <property type="entry name" value="KISc"/>
    <property type="match status" value="1"/>
</dbReference>
<gene>
    <name evidence="13" type="ORF">DGAL_LOCUS15158</name>
</gene>
<evidence type="ECO:0000256" key="1">
    <source>
        <dbReference type="ARBA" id="ARBA00004186"/>
    </source>
</evidence>
<dbReference type="Pfam" id="PF00225">
    <property type="entry name" value="Kinesin"/>
    <property type="match status" value="1"/>
</dbReference>
<dbReference type="GO" id="GO:0090307">
    <property type="term" value="P:mitotic spindle assembly"/>
    <property type="evidence" value="ECO:0007669"/>
    <property type="project" value="TreeGrafter"/>
</dbReference>
<evidence type="ECO:0000256" key="3">
    <source>
        <dbReference type="ARBA" id="ARBA00022553"/>
    </source>
</evidence>
<evidence type="ECO:0000313" key="14">
    <source>
        <dbReference type="Proteomes" id="UP000789390"/>
    </source>
</evidence>
<keyword evidence="2" id="KW-0963">Cytoplasm</keyword>
<dbReference type="EMBL" id="CAKKLH010000314">
    <property type="protein sequence ID" value="CAH0111511.1"/>
    <property type="molecule type" value="Genomic_DNA"/>
</dbReference>
<dbReference type="SUPFAM" id="SSF52540">
    <property type="entry name" value="P-loop containing nucleoside triphosphate hydrolases"/>
    <property type="match status" value="1"/>
</dbReference>
<evidence type="ECO:0000256" key="6">
    <source>
        <dbReference type="ARBA" id="ARBA00023054"/>
    </source>
</evidence>
<dbReference type="InterPro" id="IPR001752">
    <property type="entry name" value="Kinesin_motor_dom"/>
</dbReference>
<dbReference type="InterPro" id="IPR036961">
    <property type="entry name" value="Kinesin_motor_dom_sf"/>
</dbReference>
<feature type="domain" description="Kinesin motor" evidence="12">
    <location>
        <begin position="48"/>
        <end position="459"/>
    </location>
</feature>
<dbReference type="InterPro" id="IPR047149">
    <property type="entry name" value="KIF11-like"/>
</dbReference>
<dbReference type="Proteomes" id="UP000789390">
    <property type="component" value="Unassembled WGS sequence"/>
</dbReference>
<accession>A0A8J2RVP0</accession>
<evidence type="ECO:0000256" key="9">
    <source>
        <dbReference type="PROSITE-ProRule" id="PRU00283"/>
    </source>
</evidence>
<sequence length="1393" mass="159793">MGDRTSFTAIEYAVRIPASFITSMRDSSFAQPTPLRNLHKDFMDLHEEMQVYVRIKPCEEKNSTLSISGNHIIVTPPKDSVSFKNRNNSGTKTLQKFKFNKIYDSSIKQEYLFKDSALNLVQDFLIGKNALLFTYGATSAGKTYTMLGSVRDAGLIPRSLDVVFNSLEDRLLKNPVLKPLALNEVMKLNLSQIEAEELERAILMKGFDLDSSDTKDSISSVSSGSLKDWNIRARDSTVCALQHPQDYYAVWVSYCEIYNEQAFDLLDGCDKKKKRVALRITEDRKGKFFVKGLKEICVRSADEAVRVLLFGKENLHFAATKLNHNSSRSHCIFTVKLIRTNHHDEPSEAAINMMSFVDLAGMERTTKTQSRGERLKEAGNINTSLLILGRCIDAMRSNQQNSSHKTTMIPYRESKLTRILQHFFSGQGRAAMFVNVSPSANLCDETLHVLKFGALAQEIIIQPDRDVSVADISQFAPPIRPSRFQQYVRKSISILSARASVLETSTFNVIGEEDDLQERVRELEDELARLKADWEENEQKIRDECCNEWTEVVTKMEKSWNQRYEDTKARYEEFCENRVDLMATLVNNVKRKKRKVTNDEDLEHLALKFKDKDDEIEILRDSNQHLQDQLDKLKESLKASEESKGNLQKEMTRLQFEAASISKPKINFCGPEIEDENIEKPCENVLSKMKEQLASKEEMLNEAVFEYHTKSEELTKIQQENEQLLKELEETKEMLSDVQAKLEQSNLLLSNANDRLDVREDELVNLEEKLMKSNGQFGHVNTELREAKRRIRDLEARIKDQTNASMVSTMCEDLQKQLLEAETKLEKRKDENEFLKRELSRKDCVEAKGDAVQEELENLRDRFSKVQIQLSISREELTTLKEVNEEMKSRRESLLDQISHLKKDIEISSTERKHDEGSHSHLLEENERMRKNISELRDTKLASENAEFRKTMAEYEYTIEELTIEISRLKEIKLERGLLEEELKTLAATLGRVQLEKNQMEKEIANVRSELDQLQIEDQLSNAQKEKLQMDFEESQSQEGALKEELRRLKEDLKCASNKTAGSVSEIANKEAELLNMKEKLAAMKQMVEEKLALEKVPCEKCDQIEKNNERLTKEMLKHMRHADELSETMKTVEEKLKLKSQKCDSLSNRIVELEDQASNFKDIQSRLHDHEIALREKENEAKSVIEELEKKNVVIENMKQQNERVLKEKNGDINRLETELKSILSGHVNFKGPIIKVEGPVDDELHQDDGSLMVTPTPVKARRGRAKKIVTPESVQKEVDENASEVSSLCGSTRSRRTLKTEFAAPPSSTKTSARKPRKPKSDCEEVAHPAHLSAPFSEEVDSVLEGSTLGQSSKRRLYNAKCPDILLPSSKKEEADGVEFPKRMATRSRKP</sequence>
<dbReference type="GO" id="GO:0072686">
    <property type="term" value="C:mitotic spindle"/>
    <property type="evidence" value="ECO:0007669"/>
    <property type="project" value="TreeGrafter"/>
</dbReference>
<comment type="similarity">
    <text evidence="9">Belongs to the TRAFAC class myosin-kinesin ATPase superfamily. Kinesin family.</text>
</comment>
<dbReference type="Gene3D" id="3.40.850.10">
    <property type="entry name" value="Kinesin motor domain"/>
    <property type="match status" value="1"/>
</dbReference>
<feature type="region of interest" description="Disordered" evidence="11">
    <location>
        <begin position="1371"/>
        <end position="1393"/>
    </location>
</feature>
<comment type="subcellular location">
    <subcellularLocation>
        <location evidence="1">Cytoplasm</location>
        <location evidence="1">Cytoskeleton</location>
        <location evidence="1">Spindle</location>
    </subcellularLocation>
</comment>
<feature type="coiled-coil region" evidence="10">
    <location>
        <begin position="513"/>
        <end position="540"/>
    </location>
</feature>
<dbReference type="GO" id="GO:0005634">
    <property type="term" value="C:nucleus"/>
    <property type="evidence" value="ECO:0007669"/>
    <property type="project" value="TreeGrafter"/>
</dbReference>
<organism evidence="13 14">
    <name type="scientific">Daphnia galeata</name>
    <dbReference type="NCBI Taxonomy" id="27404"/>
    <lineage>
        <taxon>Eukaryota</taxon>
        <taxon>Metazoa</taxon>
        <taxon>Ecdysozoa</taxon>
        <taxon>Arthropoda</taxon>
        <taxon>Crustacea</taxon>
        <taxon>Branchiopoda</taxon>
        <taxon>Diplostraca</taxon>
        <taxon>Cladocera</taxon>
        <taxon>Anomopoda</taxon>
        <taxon>Daphniidae</taxon>
        <taxon>Daphnia</taxon>
    </lineage>
</organism>
<evidence type="ECO:0000256" key="5">
    <source>
        <dbReference type="ARBA" id="ARBA00022840"/>
    </source>
</evidence>
<evidence type="ECO:0000256" key="10">
    <source>
        <dbReference type="SAM" id="Coils"/>
    </source>
</evidence>
<keyword evidence="8" id="KW-0206">Cytoskeleton</keyword>
<dbReference type="PANTHER" id="PTHR47970">
    <property type="entry name" value="KINESIN-LIKE PROTEIN KIF11"/>
    <property type="match status" value="1"/>
</dbReference>
<comment type="caution">
    <text evidence="13">The sequence shown here is derived from an EMBL/GenBank/DDBJ whole genome shotgun (WGS) entry which is preliminary data.</text>
</comment>
<dbReference type="GO" id="GO:0005524">
    <property type="term" value="F:ATP binding"/>
    <property type="evidence" value="ECO:0007669"/>
    <property type="project" value="UniProtKB-UniRule"/>
</dbReference>
<dbReference type="PRINTS" id="PR00380">
    <property type="entry name" value="KINESINHEAVY"/>
</dbReference>
<feature type="compositionally biased region" description="Basic and acidic residues" evidence="11">
    <location>
        <begin position="1372"/>
        <end position="1384"/>
    </location>
</feature>
<keyword evidence="3" id="KW-0597">Phosphoprotein</keyword>
<evidence type="ECO:0000313" key="13">
    <source>
        <dbReference type="EMBL" id="CAH0111511.1"/>
    </source>
</evidence>
<name>A0A8J2RVP0_9CRUS</name>
<evidence type="ECO:0000256" key="2">
    <source>
        <dbReference type="ARBA" id="ARBA00022490"/>
    </source>
</evidence>
<dbReference type="GO" id="GO:0008574">
    <property type="term" value="F:plus-end-directed microtubule motor activity"/>
    <property type="evidence" value="ECO:0007669"/>
    <property type="project" value="TreeGrafter"/>
</dbReference>
<feature type="region of interest" description="Disordered" evidence="11">
    <location>
        <begin position="1248"/>
        <end position="1343"/>
    </location>
</feature>
<dbReference type="GO" id="GO:0005876">
    <property type="term" value="C:spindle microtubule"/>
    <property type="evidence" value="ECO:0007669"/>
    <property type="project" value="TreeGrafter"/>
</dbReference>
<keyword evidence="14" id="KW-1185">Reference proteome</keyword>
<evidence type="ECO:0000256" key="4">
    <source>
        <dbReference type="ARBA" id="ARBA00022741"/>
    </source>
</evidence>
<feature type="coiled-coil region" evidence="10">
    <location>
        <begin position="686"/>
        <end position="1220"/>
    </location>
</feature>
<evidence type="ECO:0000259" key="12">
    <source>
        <dbReference type="PROSITE" id="PS50067"/>
    </source>
</evidence>
<keyword evidence="7 9" id="KW-0505">Motor protein</keyword>
<feature type="compositionally biased region" description="Polar residues" evidence="11">
    <location>
        <begin position="1285"/>
        <end position="1294"/>
    </location>
</feature>
<proteinExistence type="inferred from homology"/>
<dbReference type="PROSITE" id="PS50067">
    <property type="entry name" value="KINESIN_MOTOR_2"/>
    <property type="match status" value="1"/>
</dbReference>
<dbReference type="InterPro" id="IPR027417">
    <property type="entry name" value="P-loop_NTPase"/>
</dbReference>
<dbReference type="GO" id="GO:0007018">
    <property type="term" value="P:microtubule-based movement"/>
    <property type="evidence" value="ECO:0007669"/>
    <property type="project" value="InterPro"/>
</dbReference>
<feature type="compositionally biased region" description="Basic and acidic residues" evidence="11">
    <location>
        <begin position="1321"/>
        <end position="1330"/>
    </location>
</feature>
<evidence type="ECO:0000256" key="8">
    <source>
        <dbReference type="ARBA" id="ARBA00023212"/>
    </source>
</evidence>
<dbReference type="GO" id="GO:0008017">
    <property type="term" value="F:microtubule binding"/>
    <property type="evidence" value="ECO:0007669"/>
    <property type="project" value="InterPro"/>
</dbReference>
<keyword evidence="6 10" id="KW-0175">Coiled coil</keyword>
<protein>
    <recommendedName>
        <fullName evidence="12">Kinesin motor domain-containing protein</fullName>
    </recommendedName>
</protein>
<dbReference type="PANTHER" id="PTHR47970:SF29">
    <property type="entry name" value="KINESIN FAMILY MEMBER 20B"/>
    <property type="match status" value="1"/>
</dbReference>
<evidence type="ECO:0000256" key="7">
    <source>
        <dbReference type="ARBA" id="ARBA00023175"/>
    </source>
</evidence>